<evidence type="ECO:0000313" key="1">
    <source>
        <dbReference type="EMBL" id="NLR75685.1"/>
    </source>
</evidence>
<keyword evidence="2" id="KW-1185">Reference proteome</keyword>
<reference evidence="1 2" key="1">
    <citation type="submission" date="2020-04" db="EMBL/GenBank/DDBJ databases">
        <title>Draft genome of Leeia sp. IMCC25680.</title>
        <authorList>
            <person name="Song J."/>
            <person name="Cho J.-C."/>
        </authorList>
    </citation>
    <scope>NUCLEOTIDE SEQUENCE [LARGE SCALE GENOMIC DNA]</scope>
    <source>
        <strain evidence="1 2">IMCC25680</strain>
    </source>
</reference>
<sequence length="153" mass="17559">MTPSAQPFISFCALFGDAEGERMVWPYIYGTCGVLDLLEEQVSRGGYSEQIDLILICLFVEGSEDWFKMPAAPRLGRLRKDKGIRYDVPLRIGHFFPLSPADKRDVLIQHMLDAVNACETRFRNGRVPFQAELLRKDLMRAIHDYRQRPLPAT</sequence>
<dbReference type="Proteomes" id="UP000587991">
    <property type="component" value="Unassembled WGS sequence"/>
</dbReference>
<dbReference type="RefSeq" id="WP_168877334.1">
    <property type="nucleotide sequence ID" value="NZ_JABAIM010000002.1"/>
</dbReference>
<organism evidence="1 2">
    <name type="scientific">Leeia aquatica</name>
    <dbReference type="NCBI Taxonomy" id="2725557"/>
    <lineage>
        <taxon>Bacteria</taxon>
        <taxon>Pseudomonadati</taxon>
        <taxon>Pseudomonadota</taxon>
        <taxon>Betaproteobacteria</taxon>
        <taxon>Neisseriales</taxon>
        <taxon>Leeiaceae</taxon>
        <taxon>Leeia</taxon>
    </lineage>
</organism>
<accession>A0A847S9Y9</accession>
<dbReference type="EMBL" id="JABAIM010000002">
    <property type="protein sequence ID" value="NLR75685.1"/>
    <property type="molecule type" value="Genomic_DNA"/>
</dbReference>
<proteinExistence type="predicted"/>
<name>A0A847S9Y9_9NEIS</name>
<evidence type="ECO:0000313" key="2">
    <source>
        <dbReference type="Proteomes" id="UP000587991"/>
    </source>
</evidence>
<gene>
    <name evidence="1" type="ORF">HF682_10980</name>
</gene>
<comment type="caution">
    <text evidence="1">The sequence shown here is derived from an EMBL/GenBank/DDBJ whole genome shotgun (WGS) entry which is preliminary data.</text>
</comment>
<dbReference type="AlphaFoldDB" id="A0A847S9Y9"/>
<protein>
    <submittedName>
        <fullName evidence="1">Uncharacterized protein</fullName>
    </submittedName>
</protein>